<proteinExistence type="predicted"/>
<evidence type="ECO:0000313" key="9">
    <source>
        <dbReference type="EMBL" id="BBN67594.1"/>
    </source>
</evidence>
<evidence type="ECO:0000256" key="4">
    <source>
        <dbReference type="ARBA" id="ARBA00022722"/>
    </source>
</evidence>
<dbReference type="GO" id="GO:0003964">
    <property type="term" value="F:RNA-directed DNA polymerase activity"/>
    <property type="evidence" value="ECO:0007669"/>
    <property type="project" value="UniProtKB-KW"/>
</dbReference>
<protein>
    <recommendedName>
        <fullName evidence="8">Reverse transcriptase domain-containing protein</fullName>
    </recommendedName>
</protein>
<dbReference type="InterPro" id="IPR000477">
    <property type="entry name" value="RT_dom"/>
</dbReference>
<dbReference type="Gene3D" id="3.30.70.270">
    <property type="match status" value="2"/>
</dbReference>
<evidence type="ECO:0000256" key="6">
    <source>
        <dbReference type="ARBA" id="ARBA00022801"/>
    </source>
</evidence>
<dbReference type="SUPFAM" id="SSF56672">
    <property type="entry name" value="DNA/RNA polymerases"/>
    <property type="match status" value="2"/>
</dbReference>
<gene>
    <name evidence="9" type="ORF">Prudu_122S000600</name>
</gene>
<keyword evidence="3" id="KW-0548">Nucleotidyltransferase</keyword>
<dbReference type="GO" id="GO:0008233">
    <property type="term" value="F:peptidase activity"/>
    <property type="evidence" value="ECO:0007669"/>
    <property type="project" value="UniProtKB-KW"/>
</dbReference>
<dbReference type="AlphaFoldDB" id="A0A5H2XJZ0"/>
<dbReference type="FunFam" id="3.10.10.10:FF:000007">
    <property type="entry name" value="Retrovirus-related Pol polyprotein from transposon 17.6-like Protein"/>
    <property type="match status" value="2"/>
</dbReference>
<organism evidence="9">
    <name type="scientific">Prunus dulcis</name>
    <name type="common">Almond</name>
    <name type="synonym">Amygdalus dulcis</name>
    <dbReference type="NCBI Taxonomy" id="3755"/>
    <lineage>
        <taxon>Eukaryota</taxon>
        <taxon>Viridiplantae</taxon>
        <taxon>Streptophyta</taxon>
        <taxon>Embryophyta</taxon>
        <taxon>Tracheophyta</taxon>
        <taxon>Spermatophyta</taxon>
        <taxon>Magnoliopsida</taxon>
        <taxon>eudicotyledons</taxon>
        <taxon>Gunneridae</taxon>
        <taxon>Pentapetalae</taxon>
        <taxon>rosids</taxon>
        <taxon>fabids</taxon>
        <taxon>Rosales</taxon>
        <taxon>Rosaceae</taxon>
        <taxon>Amygdaloideae</taxon>
        <taxon>Amygdaleae</taxon>
        <taxon>Prunus</taxon>
    </lineage>
</organism>
<evidence type="ECO:0000256" key="1">
    <source>
        <dbReference type="ARBA" id="ARBA00022670"/>
    </source>
</evidence>
<evidence type="ECO:0000259" key="8">
    <source>
        <dbReference type="PROSITE" id="PS50878"/>
    </source>
</evidence>
<dbReference type="InterPro" id="IPR043128">
    <property type="entry name" value="Rev_trsase/Diguanyl_cyclase"/>
</dbReference>
<keyword evidence="6" id="KW-0378">Hydrolase</keyword>
<evidence type="ECO:0000256" key="3">
    <source>
        <dbReference type="ARBA" id="ARBA00022695"/>
    </source>
</evidence>
<dbReference type="Gene3D" id="3.10.10.10">
    <property type="entry name" value="HIV Type 1 Reverse Transcriptase, subunit A, domain 1"/>
    <property type="match status" value="2"/>
</dbReference>
<dbReference type="EMBL" id="AP020459">
    <property type="protein sequence ID" value="BBN67594.1"/>
    <property type="molecule type" value="Genomic_DNA"/>
</dbReference>
<feature type="non-terminal residue" evidence="9">
    <location>
        <position position="1"/>
    </location>
</feature>
<evidence type="ECO:0000256" key="5">
    <source>
        <dbReference type="ARBA" id="ARBA00022759"/>
    </source>
</evidence>
<evidence type="ECO:0000256" key="7">
    <source>
        <dbReference type="ARBA" id="ARBA00022918"/>
    </source>
</evidence>
<dbReference type="InterPro" id="IPR043502">
    <property type="entry name" value="DNA/RNA_pol_sf"/>
</dbReference>
<dbReference type="GO" id="GO:0006508">
    <property type="term" value="P:proteolysis"/>
    <property type="evidence" value="ECO:0007669"/>
    <property type="project" value="UniProtKB-KW"/>
</dbReference>
<evidence type="ECO:0000256" key="2">
    <source>
        <dbReference type="ARBA" id="ARBA00022679"/>
    </source>
</evidence>
<dbReference type="CDD" id="cd01647">
    <property type="entry name" value="RT_LTR"/>
    <property type="match status" value="1"/>
</dbReference>
<sequence length="181" mass="21559">LLEKGIIRKQNAELERGVPRLVINYKPLNTVLEWIRYLIPNKRDLINRLEKSIIFSKFDMKSGFWQIQIREYDRYKTAFVTPFGHHEWNVMPFGLKNAPIRKSVAFSKFDMKSGFWQIQIDELDRYKTAFVTPFGHYEWNVNPFGLKNVSSEFQNIMNEIFNPVSHFSIVYIDDVLIFSSR</sequence>
<dbReference type="PANTHER" id="PTHR24559">
    <property type="entry name" value="TRANSPOSON TY3-I GAG-POL POLYPROTEIN"/>
    <property type="match status" value="1"/>
</dbReference>
<keyword evidence="7" id="KW-0695">RNA-directed DNA polymerase</keyword>
<accession>A0A5H2XJZ0</accession>
<keyword evidence="2" id="KW-0808">Transferase</keyword>
<dbReference type="GO" id="GO:0004519">
    <property type="term" value="F:endonuclease activity"/>
    <property type="evidence" value="ECO:0007669"/>
    <property type="project" value="UniProtKB-KW"/>
</dbReference>
<dbReference type="PROSITE" id="PS50878">
    <property type="entry name" value="RT_POL"/>
    <property type="match status" value="1"/>
</dbReference>
<dbReference type="Pfam" id="PF00078">
    <property type="entry name" value="RVT_1"/>
    <property type="match status" value="2"/>
</dbReference>
<keyword evidence="5" id="KW-0255">Endonuclease</keyword>
<feature type="non-terminal residue" evidence="9">
    <location>
        <position position="181"/>
    </location>
</feature>
<dbReference type="PANTHER" id="PTHR24559:SF450">
    <property type="entry name" value="RNA-DIRECTED DNA POLYMERASE HOMOLOG"/>
    <property type="match status" value="1"/>
</dbReference>
<reference evidence="9" key="1">
    <citation type="journal article" date="2019" name="Science">
        <title>Mutation of a bHLH transcription factor allowed almond domestication.</title>
        <authorList>
            <person name="Sanchez-Perez R."/>
            <person name="Pavan S."/>
            <person name="Mazzeo R."/>
            <person name="Moldovan C."/>
            <person name="Aiese Cigliano R."/>
            <person name="Del Cueto J."/>
            <person name="Ricciardi F."/>
            <person name="Lotti C."/>
            <person name="Ricciardi L."/>
            <person name="Dicenta F."/>
            <person name="Lopez-Marques R.L."/>
            <person name="Lindberg Moller B."/>
        </authorList>
    </citation>
    <scope>NUCLEOTIDE SEQUENCE</scope>
</reference>
<keyword evidence="1" id="KW-0645">Protease</keyword>
<feature type="domain" description="Reverse transcriptase" evidence="8">
    <location>
        <begin position="1"/>
        <end position="181"/>
    </location>
</feature>
<name>A0A5H2XJZ0_PRUDU</name>
<dbReference type="InterPro" id="IPR053134">
    <property type="entry name" value="RNA-dir_DNA_polymerase"/>
</dbReference>
<keyword evidence="4" id="KW-0540">Nuclease</keyword>